<dbReference type="Proteomes" id="UP000595437">
    <property type="component" value="Chromosome 4"/>
</dbReference>
<dbReference type="AlphaFoldDB" id="A0A7T8QTA4"/>
<keyword evidence="2" id="KW-1185">Reference proteome</keyword>
<protein>
    <submittedName>
        <fullName evidence="1">Uncharacterized protein</fullName>
    </submittedName>
</protein>
<gene>
    <name evidence="1" type="ORF">FKW44_007019</name>
</gene>
<reference evidence="2" key="1">
    <citation type="submission" date="2021-01" db="EMBL/GenBank/DDBJ databases">
        <title>Caligus Genome Assembly.</title>
        <authorList>
            <person name="Gallardo-Escarate C."/>
        </authorList>
    </citation>
    <scope>NUCLEOTIDE SEQUENCE [LARGE SCALE GENOMIC DNA]</scope>
</reference>
<organism evidence="1 2">
    <name type="scientific">Caligus rogercresseyi</name>
    <name type="common">Sea louse</name>
    <dbReference type="NCBI Taxonomy" id="217165"/>
    <lineage>
        <taxon>Eukaryota</taxon>
        <taxon>Metazoa</taxon>
        <taxon>Ecdysozoa</taxon>
        <taxon>Arthropoda</taxon>
        <taxon>Crustacea</taxon>
        <taxon>Multicrustacea</taxon>
        <taxon>Hexanauplia</taxon>
        <taxon>Copepoda</taxon>
        <taxon>Siphonostomatoida</taxon>
        <taxon>Caligidae</taxon>
        <taxon>Caligus</taxon>
    </lineage>
</organism>
<name>A0A7T8QTA4_CALRO</name>
<dbReference type="EMBL" id="CP045893">
    <property type="protein sequence ID" value="QQP54243.1"/>
    <property type="molecule type" value="Genomic_DNA"/>
</dbReference>
<proteinExistence type="predicted"/>
<sequence>MALEVGVNREMMRKIVREDLGVKPYHLQKQQLLSDATVDKRLGRSKVVREFALSGRTKRFSSFKLLSTARTTAFWQKTSGKCL</sequence>
<evidence type="ECO:0000313" key="2">
    <source>
        <dbReference type="Proteomes" id="UP000595437"/>
    </source>
</evidence>
<accession>A0A7T8QTA4</accession>
<dbReference type="OrthoDB" id="10006939at2759"/>
<evidence type="ECO:0000313" key="1">
    <source>
        <dbReference type="EMBL" id="QQP54243.1"/>
    </source>
</evidence>